<proteinExistence type="predicted"/>
<dbReference type="AlphaFoldDB" id="A0AAE0WV18"/>
<sequence>MARLSKHSFAIYEDSGIPTPDSTLPDPFDDVPEEDEDGIADEDIGGATDQYAEDAEDEVHEDGTKAVGEDRRESAITRTSISSLGNTTCEEEPTYAPPIIRPSFMRPESVRRMQMSSPPPYRSPRQSVLRHSRPSRHGTPHSARSAQARGSPMSRKRYGSHATDSGENKVEYPLVLLHITLLPVILPWSAEAIQEILPERTMHDLQLLRSKVSETMARRGLLIPHPREEYEMLEERLLEGLELKEERISKCGHFRGRGSDTSTLSTGSDSGLGSSIEGSVDLELDVCQTCRSPVKGSRESRPLRWSIRIYASNGLMRASAWAAAWSEMEAVDVEILPYIGDATRARLDQSREVEVAEELAREAEEEVRVCEQEDERLLAAPTGAEHDVLARGYGGREQELSVQCPEPLAALSGSPIAKSNEPQTELPQVYRRSEVPLSVLLRNYLVLLAKDRRNVAIFFLSLVALWFALLSRSAGHTNLDILPAGNASWVANESVAGIMMDQGTEMIQNAYENITAGIAAVDDAVSGKVSQHEKTSMAGDGLGKNFVELLDEETTEKPV</sequence>
<evidence type="ECO:0000256" key="2">
    <source>
        <dbReference type="SAM" id="MobiDB-lite"/>
    </source>
</evidence>
<dbReference type="Proteomes" id="UP001274830">
    <property type="component" value="Unassembled WGS sequence"/>
</dbReference>
<feature type="coiled-coil region" evidence="1">
    <location>
        <begin position="346"/>
        <end position="380"/>
    </location>
</feature>
<gene>
    <name evidence="3" type="ORF">LTR78_001240</name>
</gene>
<accession>A0AAE0WV18</accession>
<reference evidence="3" key="1">
    <citation type="submission" date="2023-07" db="EMBL/GenBank/DDBJ databases">
        <title>Black Yeasts Isolated from many extreme environments.</title>
        <authorList>
            <person name="Coleine C."/>
            <person name="Stajich J.E."/>
            <person name="Selbmann L."/>
        </authorList>
    </citation>
    <scope>NUCLEOTIDE SEQUENCE</scope>
    <source>
        <strain evidence="3">CCFEE 5485</strain>
    </source>
</reference>
<evidence type="ECO:0000313" key="4">
    <source>
        <dbReference type="Proteomes" id="UP001274830"/>
    </source>
</evidence>
<name>A0AAE0WV18_9PEZI</name>
<protein>
    <submittedName>
        <fullName evidence="3">Uncharacterized protein</fullName>
    </submittedName>
</protein>
<dbReference type="EMBL" id="JAUTXT010000003">
    <property type="protein sequence ID" value="KAK3678787.1"/>
    <property type="molecule type" value="Genomic_DNA"/>
</dbReference>
<evidence type="ECO:0000256" key="1">
    <source>
        <dbReference type="SAM" id="Coils"/>
    </source>
</evidence>
<feature type="compositionally biased region" description="Acidic residues" evidence="2">
    <location>
        <begin position="51"/>
        <end position="60"/>
    </location>
</feature>
<feature type="compositionally biased region" description="Acidic residues" evidence="2">
    <location>
        <begin position="27"/>
        <end position="44"/>
    </location>
</feature>
<keyword evidence="4" id="KW-1185">Reference proteome</keyword>
<feature type="compositionally biased region" description="Polar residues" evidence="2">
    <location>
        <begin position="76"/>
        <end position="88"/>
    </location>
</feature>
<feature type="compositionally biased region" description="Basic residues" evidence="2">
    <location>
        <begin position="128"/>
        <end position="139"/>
    </location>
</feature>
<evidence type="ECO:0000313" key="3">
    <source>
        <dbReference type="EMBL" id="KAK3678787.1"/>
    </source>
</evidence>
<feature type="region of interest" description="Disordered" evidence="2">
    <location>
        <begin position="1"/>
        <end position="165"/>
    </location>
</feature>
<feature type="compositionally biased region" description="Basic and acidic residues" evidence="2">
    <location>
        <begin position="61"/>
        <end position="75"/>
    </location>
</feature>
<comment type="caution">
    <text evidence="3">The sequence shown here is derived from an EMBL/GenBank/DDBJ whole genome shotgun (WGS) entry which is preliminary data.</text>
</comment>
<keyword evidence="1" id="KW-0175">Coiled coil</keyword>
<organism evidence="3 4">
    <name type="scientific">Recurvomyces mirabilis</name>
    <dbReference type="NCBI Taxonomy" id="574656"/>
    <lineage>
        <taxon>Eukaryota</taxon>
        <taxon>Fungi</taxon>
        <taxon>Dikarya</taxon>
        <taxon>Ascomycota</taxon>
        <taxon>Pezizomycotina</taxon>
        <taxon>Dothideomycetes</taxon>
        <taxon>Dothideomycetidae</taxon>
        <taxon>Mycosphaerellales</taxon>
        <taxon>Teratosphaeriaceae</taxon>
        <taxon>Recurvomyces</taxon>
    </lineage>
</organism>